<dbReference type="EMBL" id="OV725082">
    <property type="protein sequence ID" value="CAH1404979.1"/>
    <property type="molecule type" value="Genomic_DNA"/>
</dbReference>
<feature type="region of interest" description="Disordered" evidence="1">
    <location>
        <begin position="29"/>
        <end position="60"/>
    </location>
</feature>
<feature type="compositionally biased region" description="Pro residues" evidence="1">
    <location>
        <begin position="48"/>
        <end position="57"/>
    </location>
</feature>
<gene>
    <name evidence="2" type="ORF">NEZAVI_LOCUS13288</name>
</gene>
<proteinExistence type="predicted"/>
<dbReference type="OrthoDB" id="10506750at2759"/>
<sequence>MAWGTPCDGPVVDFVIFLLQTELDSGEDGAVHHAALLPPHPPEERPSGLPPAQPCPGPDHSTLYDPLHVLIRRGLLLLVHQEIQQLRTPAPHRRTRNDLDANSRSFLFGHLRKTLEINKVFFVVFSFNR</sequence>
<evidence type="ECO:0000313" key="3">
    <source>
        <dbReference type="Proteomes" id="UP001152798"/>
    </source>
</evidence>
<protein>
    <submittedName>
        <fullName evidence="2">Uncharacterized protein</fullName>
    </submittedName>
</protein>
<evidence type="ECO:0000313" key="2">
    <source>
        <dbReference type="EMBL" id="CAH1404979.1"/>
    </source>
</evidence>
<dbReference type="Proteomes" id="UP001152798">
    <property type="component" value="Chromosome 6"/>
</dbReference>
<evidence type="ECO:0000256" key="1">
    <source>
        <dbReference type="SAM" id="MobiDB-lite"/>
    </source>
</evidence>
<name>A0A9P0MTZ9_NEZVI</name>
<keyword evidence="3" id="KW-1185">Reference proteome</keyword>
<accession>A0A9P0MTZ9</accession>
<reference evidence="2" key="1">
    <citation type="submission" date="2022-01" db="EMBL/GenBank/DDBJ databases">
        <authorList>
            <person name="King R."/>
        </authorList>
    </citation>
    <scope>NUCLEOTIDE SEQUENCE</scope>
</reference>
<organism evidence="2 3">
    <name type="scientific">Nezara viridula</name>
    <name type="common">Southern green stink bug</name>
    <name type="synonym">Cimex viridulus</name>
    <dbReference type="NCBI Taxonomy" id="85310"/>
    <lineage>
        <taxon>Eukaryota</taxon>
        <taxon>Metazoa</taxon>
        <taxon>Ecdysozoa</taxon>
        <taxon>Arthropoda</taxon>
        <taxon>Hexapoda</taxon>
        <taxon>Insecta</taxon>
        <taxon>Pterygota</taxon>
        <taxon>Neoptera</taxon>
        <taxon>Paraneoptera</taxon>
        <taxon>Hemiptera</taxon>
        <taxon>Heteroptera</taxon>
        <taxon>Panheteroptera</taxon>
        <taxon>Pentatomomorpha</taxon>
        <taxon>Pentatomoidea</taxon>
        <taxon>Pentatomidae</taxon>
        <taxon>Pentatominae</taxon>
        <taxon>Nezara</taxon>
    </lineage>
</organism>
<dbReference type="AlphaFoldDB" id="A0A9P0MTZ9"/>